<keyword evidence="5 10" id="KW-1133">Transmembrane helix</keyword>
<name>A0A224XEZ7_9HEMI</name>
<evidence type="ECO:0000256" key="10">
    <source>
        <dbReference type="SAM" id="Phobius"/>
    </source>
</evidence>
<organism evidence="11">
    <name type="scientific">Panstrongylus lignarius</name>
    <dbReference type="NCBI Taxonomy" id="156445"/>
    <lineage>
        <taxon>Eukaryota</taxon>
        <taxon>Metazoa</taxon>
        <taxon>Ecdysozoa</taxon>
        <taxon>Arthropoda</taxon>
        <taxon>Hexapoda</taxon>
        <taxon>Insecta</taxon>
        <taxon>Pterygota</taxon>
        <taxon>Neoptera</taxon>
        <taxon>Paraneoptera</taxon>
        <taxon>Hemiptera</taxon>
        <taxon>Heteroptera</taxon>
        <taxon>Panheteroptera</taxon>
        <taxon>Cimicomorpha</taxon>
        <taxon>Reduviidae</taxon>
        <taxon>Triatominae</taxon>
        <taxon>Panstrongylus</taxon>
    </lineage>
</organism>
<evidence type="ECO:0000256" key="9">
    <source>
        <dbReference type="ARBA" id="ARBA00023180"/>
    </source>
</evidence>
<evidence type="ECO:0000256" key="5">
    <source>
        <dbReference type="ARBA" id="ARBA00022989"/>
    </source>
</evidence>
<dbReference type="PANTHER" id="PTHR11923">
    <property type="entry name" value="SCAVENGER RECEPTOR CLASS B TYPE-1 SR-B1"/>
    <property type="match status" value="1"/>
</dbReference>
<keyword evidence="6 10" id="KW-0472">Membrane</keyword>
<dbReference type="EMBL" id="GFTR01006842">
    <property type="protein sequence ID" value="JAW09584.1"/>
    <property type="molecule type" value="Transcribed_RNA"/>
</dbReference>
<keyword evidence="4 10" id="KW-0812">Transmembrane</keyword>
<dbReference type="Pfam" id="PF01130">
    <property type="entry name" value="CD36"/>
    <property type="match status" value="1"/>
</dbReference>
<dbReference type="InterPro" id="IPR002159">
    <property type="entry name" value="CD36_fam"/>
</dbReference>
<accession>A0A224XEZ7</accession>
<keyword evidence="7" id="KW-1015">Disulfide bond</keyword>
<dbReference type="InterPro" id="IPR005428">
    <property type="entry name" value="CD36/SCARB1/SNMP1"/>
</dbReference>
<dbReference type="GO" id="GO:0005044">
    <property type="term" value="F:scavenger receptor activity"/>
    <property type="evidence" value="ECO:0007669"/>
    <property type="project" value="TreeGrafter"/>
</dbReference>
<evidence type="ECO:0000256" key="3">
    <source>
        <dbReference type="ARBA" id="ARBA00022475"/>
    </source>
</evidence>
<comment type="similarity">
    <text evidence="2">Belongs to the CD36 family.</text>
</comment>
<feature type="transmembrane region" description="Helical" evidence="10">
    <location>
        <begin position="443"/>
        <end position="463"/>
    </location>
</feature>
<evidence type="ECO:0000256" key="7">
    <source>
        <dbReference type="ARBA" id="ARBA00023157"/>
    </source>
</evidence>
<evidence type="ECO:0000313" key="11">
    <source>
        <dbReference type="EMBL" id="JAW09584.1"/>
    </source>
</evidence>
<evidence type="ECO:0000256" key="6">
    <source>
        <dbReference type="ARBA" id="ARBA00023136"/>
    </source>
</evidence>
<keyword evidence="3" id="KW-1003">Cell membrane</keyword>
<reference evidence="11" key="1">
    <citation type="journal article" date="2018" name="PLoS Negl. Trop. Dis.">
        <title>An insight into the salivary gland and fat body transcriptome of Panstrongylus lignarius (Hemiptera: Heteroptera), the main vector of Chagas disease in Peru.</title>
        <authorList>
            <person name="Nevoa J.C."/>
            <person name="Mendes M.T."/>
            <person name="da Silva M.V."/>
            <person name="Soares S.C."/>
            <person name="Oliveira C.J.F."/>
            <person name="Ribeiro J.M.C."/>
        </authorList>
    </citation>
    <scope>NUCLEOTIDE SEQUENCE</scope>
</reference>
<protein>
    <submittedName>
        <fullName evidence="11">Putative plasma membrane glycoprotein cd36</fullName>
    </submittedName>
</protein>
<dbReference type="GO" id="GO:0005737">
    <property type="term" value="C:cytoplasm"/>
    <property type="evidence" value="ECO:0007669"/>
    <property type="project" value="TreeGrafter"/>
</dbReference>
<sequence length="510" mass="58134">MIGVEMNCWTKLLVVGGLILTSVSLLWPVVLSTLMYQELKLSPGTKSFQHWEKTPVPMYIDIYFHNWTNPKKVNTERPMFNQMGPYRFYEKRTKVNLTWNDNGTVSYRQTRHWFFDPEHSNGTLEDKVTTVNMVPVVTAHIARFRNSRDLISLSWTFTALNLELEVVKTVSELLFDGYQDRLLSILQFFPVLTKIRVSDRFGWFYKRNGSEVLDGLFNMDTGTKDLSQVGKIRSWNYKNKTNYFPGQCGDVAGTSGEVFPPWLTPKDRIGLFSGDLCRTINLDYEKDTSVNGIHGLKFTGGTDLVDSGLKDPGTACYRNGEQTPLGLLNITECRHGAPIFVSYPHFYLADKEVQTQVGGMNPNKDKHSFDLSVEPTFGVPLDVKGRFQINIMVQPEKNILLLRNLPRRYYIPILWFDQRASLTEPLANEVGFMVTLYHVCNTIAMVLLVVGVLSAAIGITLACKELNKALPNKLPPYRTYSMEAKRRQALITNNLKINEQIVETSQKMVP</sequence>
<keyword evidence="8" id="KW-0675">Receptor</keyword>
<proteinExistence type="inferred from homology"/>
<evidence type="ECO:0000256" key="4">
    <source>
        <dbReference type="ARBA" id="ARBA00022692"/>
    </source>
</evidence>
<keyword evidence="9" id="KW-0325">Glycoprotein</keyword>
<dbReference type="PRINTS" id="PR01610">
    <property type="entry name" value="CD36ANTIGEN"/>
</dbReference>
<evidence type="ECO:0000256" key="2">
    <source>
        <dbReference type="ARBA" id="ARBA00010532"/>
    </source>
</evidence>
<comment type="subcellular location">
    <subcellularLocation>
        <location evidence="1">Cell membrane</location>
        <topology evidence="1">Multi-pass membrane protein</topology>
    </subcellularLocation>
</comment>
<evidence type="ECO:0000256" key="1">
    <source>
        <dbReference type="ARBA" id="ARBA00004651"/>
    </source>
</evidence>
<evidence type="ECO:0000256" key="8">
    <source>
        <dbReference type="ARBA" id="ARBA00023170"/>
    </source>
</evidence>
<dbReference type="GO" id="GO:0005886">
    <property type="term" value="C:plasma membrane"/>
    <property type="evidence" value="ECO:0007669"/>
    <property type="project" value="UniProtKB-SubCell"/>
</dbReference>
<dbReference type="AlphaFoldDB" id="A0A224XEZ7"/>
<dbReference type="PRINTS" id="PR01609">
    <property type="entry name" value="CD36FAMILY"/>
</dbReference>
<dbReference type="PANTHER" id="PTHR11923:SF93">
    <property type="entry name" value="GH07959P-RELATED"/>
    <property type="match status" value="1"/>
</dbReference>
<feature type="transmembrane region" description="Helical" evidence="10">
    <location>
        <begin position="12"/>
        <end position="36"/>
    </location>
</feature>